<dbReference type="RefSeq" id="WP_346758669.1">
    <property type="nucleotide sequence ID" value="NZ_JAUJEB010000002.1"/>
</dbReference>
<organism evidence="1 2">
    <name type="scientific">Agaribacillus aureus</name>
    <dbReference type="NCBI Taxonomy" id="3051825"/>
    <lineage>
        <taxon>Bacteria</taxon>
        <taxon>Pseudomonadati</taxon>
        <taxon>Bacteroidota</taxon>
        <taxon>Cytophagia</taxon>
        <taxon>Cytophagales</taxon>
        <taxon>Splendidivirgaceae</taxon>
        <taxon>Agaribacillus</taxon>
    </lineage>
</organism>
<dbReference type="Proteomes" id="UP001172083">
    <property type="component" value="Unassembled WGS sequence"/>
</dbReference>
<gene>
    <name evidence="1" type="ORF">QQ020_14770</name>
</gene>
<evidence type="ECO:0000313" key="1">
    <source>
        <dbReference type="EMBL" id="MDN5213330.1"/>
    </source>
</evidence>
<reference evidence="1" key="1">
    <citation type="submission" date="2023-06" db="EMBL/GenBank/DDBJ databases">
        <title>Genomic of Agaribacillus aureum.</title>
        <authorList>
            <person name="Wang G."/>
        </authorList>
    </citation>
    <scope>NUCLEOTIDE SEQUENCE</scope>
    <source>
        <strain evidence="1">BMA12</strain>
    </source>
</reference>
<name>A0ABT8L6F3_9BACT</name>
<evidence type="ECO:0000313" key="2">
    <source>
        <dbReference type="Proteomes" id="UP001172083"/>
    </source>
</evidence>
<accession>A0ABT8L6F3</accession>
<proteinExistence type="predicted"/>
<comment type="caution">
    <text evidence="1">The sequence shown here is derived from an EMBL/GenBank/DDBJ whole genome shotgun (WGS) entry which is preliminary data.</text>
</comment>
<protein>
    <submittedName>
        <fullName evidence="1">Uncharacterized protein</fullName>
    </submittedName>
</protein>
<sequence>MIIIKFGNMMEGINKKVIFQKPVLKLSRKNIDSSVISQTLTTPPTAILKHQATTD</sequence>
<keyword evidence="2" id="KW-1185">Reference proteome</keyword>
<dbReference type="EMBL" id="JAUJEB010000002">
    <property type="protein sequence ID" value="MDN5213330.1"/>
    <property type="molecule type" value="Genomic_DNA"/>
</dbReference>